<reference evidence="2 3" key="1">
    <citation type="journal article" date="2024" name="G3 (Bethesda)">
        <title>Genome assembly of Hibiscus sabdariffa L. provides insights into metabolisms of medicinal natural products.</title>
        <authorList>
            <person name="Kim T."/>
        </authorList>
    </citation>
    <scope>NUCLEOTIDE SEQUENCE [LARGE SCALE GENOMIC DNA]</scope>
    <source>
        <strain evidence="2">TK-2024</strain>
        <tissue evidence="2">Old leaves</tissue>
    </source>
</reference>
<sequence length="67" mass="7687">MMKEEETTLWWESLTLRPSQLLDLGYSVFYLAAGFSFLVMIYLVRSKGCGVSWSMPLSKVLMMSDPD</sequence>
<dbReference type="Proteomes" id="UP001472677">
    <property type="component" value="Unassembled WGS sequence"/>
</dbReference>
<name>A0ABR2DBS5_9ROSI</name>
<evidence type="ECO:0000256" key="1">
    <source>
        <dbReference type="SAM" id="Phobius"/>
    </source>
</evidence>
<evidence type="ECO:0000313" key="2">
    <source>
        <dbReference type="EMBL" id="KAK8534743.1"/>
    </source>
</evidence>
<accession>A0ABR2DBS5</accession>
<organism evidence="2 3">
    <name type="scientific">Hibiscus sabdariffa</name>
    <name type="common">roselle</name>
    <dbReference type="NCBI Taxonomy" id="183260"/>
    <lineage>
        <taxon>Eukaryota</taxon>
        <taxon>Viridiplantae</taxon>
        <taxon>Streptophyta</taxon>
        <taxon>Embryophyta</taxon>
        <taxon>Tracheophyta</taxon>
        <taxon>Spermatophyta</taxon>
        <taxon>Magnoliopsida</taxon>
        <taxon>eudicotyledons</taxon>
        <taxon>Gunneridae</taxon>
        <taxon>Pentapetalae</taxon>
        <taxon>rosids</taxon>
        <taxon>malvids</taxon>
        <taxon>Malvales</taxon>
        <taxon>Malvaceae</taxon>
        <taxon>Malvoideae</taxon>
        <taxon>Hibiscus</taxon>
    </lineage>
</organism>
<keyword evidence="3" id="KW-1185">Reference proteome</keyword>
<keyword evidence="1" id="KW-0812">Transmembrane</keyword>
<proteinExistence type="predicted"/>
<keyword evidence="1" id="KW-1133">Transmembrane helix</keyword>
<gene>
    <name evidence="2" type="ORF">V6N12_057387</name>
</gene>
<feature type="transmembrane region" description="Helical" evidence="1">
    <location>
        <begin position="24"/>
        <end position="44"/>
    </location>
</feature>
<protein>
    <submittedName>
        <fullName evidence="2">Uncharacterized protein</fullName>
    </submittedName>
</protein>
<keyword evidence="1" id="KW-0472">Membrane</keyword>
<comment type="caution">
    <text evidence="2">The sequence shown here is derived from an EMBL/GenBank/DDBJ whole genome shotgun (WGS) entry which is preliminary data.</text>
</comment>
<evidence type="ECO:0000313" key="3">
    <source>
        <dbReference type="Proteomes" id="UP001472677"/>
    </source>
</evidence>
<dbReference type="EMBL" id="JBBPBM010000031">
    <property type="protein sequence ID" value="KAK8534743.1"/>
    <property type="molecule type" value="Genomic_DNA"/>
</dbReference>